<dbReference type="PANTHER" id="PTHR19308:SF8">
    <property type="entry name" value="STAR-RELATED LIPID TRANSFER PROTEIN 7, MITOCHONDRIAL"/>
    <property type="match status" value="1"/>
</dbReference>
<evidence type="ECO:0000313" key="13">
    <source>
        <dbReference type="EMBL" id="JAT29074.1"/>
    </source>
</evidence>
<dbReference type="Gene3D" id="3.30.530.20">
    <property type="match status" value="1"/>
</dbReference>
<keyword evidence="6" id="KW-0445">Lipid transport</keyword>
<dbReference type="InterPro" id="IPR051213">
    <property type="entry name" value="START_lipid_transfer"/>
</dbReference>
<gene>
    <name evidence="13" type="ORF">g.15918</name>
</gene>
<keyword evidence="3" id="KW-0963">Cytoplasm</keyword>
<evidence type="ECO:0000256" key="7">
    <source>
        <dbReference type="ARBA" id="ARBA00023121"/>
    </source>
</evidence>
<sequence>MHFRCNRVVQLIGSHAVIPRKQSHIQRVFQMNSATSFSNLGSSNKVHLFNMKFQLPKRFNYTSNVMFLLLINSLKNIPEILKSHSVKIVQNCVQSCEYVIAHRIRRSQQMLCLYSKLWDEISLRQLIHRLKAQIQRRKHILLLGSSFVSAYDWNKERIPDEEILKYSAEMSLIEFLRDKRKACLKGTSSPADCTCPVCTATDSDSLYAEWQSFVEEDDIVVWKREDVNHRGQGLYCYKMYARYGDVTAYDFLEAQVDLEYRQSWDTHAVALRLIDSEPATNSDVIYWETKWPKLFSNRDYVFKRRYRIDKKRNLIYLVNRITEHPSCPVVTSKQRVSEYWSYMIIKPQTTFDKPGIEFSLTYFDNPGLNVPSTLTFWVTVSGMPDYLKKLRLAALGVAERRGNAPSPLASRHSSVCAVDVAASLAHAQQATSTATLLESLRGTLFLF</sequence>
<evidence type="ECO:0000256" key="6">
    <source>
        <dbReference type="ARBA" id="ARBA00023055"/>
    </source>
</evidence>
<organism evidence="13">
    <name type="scientific">Graphocephala atropunctata</name>
    <dbReference type="NCBI Taxonomy" id="36148"/>
    <lineage>
        <taxon>Eukaryota</taxon>
        <taxon>Metazoa</taxon>
        <taxon>Ecdysozoa</taxon>
        <taxon>Arthropoda</taxon>
        <taxon>Hexapoda</taxon>
        <taxon>Insecta</taxon>
        <taxon>Pterygota</taxon>
        <taxon>Neoptera</taxon>
        <taxon>Paraneoptera</taxon>
        <taxon>Hemiptera</taxon>
        <taxon>Auchenorrhyncha</taxon>
        <taxon>Membracoidea</taxon>
        <taxon>Cicadellidae</taxon>
        <taxon>Cicadellinae</taxon>
        <taxon>Cicadellini</taxon>
        <taxon>Graphocephala</taxon>
    </lineage>
</organism>
<feature type="domain" description="START" evidence="12">
    <location>
        <begin position="210"/>
        <end position="399"/>
    </location>
</feature>
<evidence type="ECO:0000256" key="2">
    <source>
        <dbReference type="ARBA" id="ARBA00022448"/>
    </source>
</evidence>
<keyword evidence="5" id="KW-0007">Acetylation</keyword>
<evidence type="ECO:0000256" key="11">
    <source>
        <dbReference type="ARBA" id="ARBA00079049"/>
    </source>
</evidence>
<dbReference type="InterPro" id="IPR002913">
    <property type="entry name" value="START_lipid-bd_dom"/>
</dbReference>
<dbReference type="EMBL" id="GEBQ01010903">
    <property type="protein sequence ID" value="JAT29074.1"/>
    <property type="molecule type" value="Transcribed_RNA"/>
</dbReference>
<keyword evidence="2" id="KW-0813">Transport</keyword>
<dbReference type="GO" id="GO:0008289">
    <property type="term" value="F:lipid binding"/>
    <property type="evidence" value="ECO:0007669"/>
    <property type="project" value="UniProtKB-KW"/>
</dbReference>
<dbReference type="AlphaFoldDB" id="A0A1B6LZL1"/>
<dbReference type="GO" id="GO:0006869">
    <property type="term" value="P:lipid transport"/>
    <property type="evidence" value="ECO:0007669"/>
    <property type="project" value="UniProtKB-KW"/>
</dbReference>
<dbReference type="PANTHER" id="PTHR19308">
    <property type="entry name" value="PHOSPHATIDYLCHOLINE TRANSFER PROTEIN"/>
    <property type="match status" value="1"/>
</dbReference>
<evidence type="ECO:0000256" key="3">
    <source>
        <dbReference type="ARBA" id="ARBA00022490"/>
    </source>
</evidence>
<evidence type="ECO:0000256" key="9">
    <source>
        <dbReference type="ARBA" id="ARBA00069061"/>
    </source>
</evidence>
<keyword evidence="4" id="KW-0597">Phosphoprotein</keyword>
<evidence type="ECO:0000256" key="8">
    <source>
        <dbReference type="ARBA" id="ARBA00063535"/>
    </source>
</evidence>
<comment type="subcellular location">
    <subcellularLocation>
        <location evidence="1">Cytoplasm</location>
    </subcellularLocation>
</comment>
<dbReference type="GO" id="GO:0005829">
    <property type="term" value="C:cytosol"/>
    <property type="evidence" value="ECO:0007669"/>
    <property type="project" value="UniProtKB-ARBA"/>
</dbReference>
<reference evidence="13" key="1">
    <citation type="submission" date="2015-11" db="EMBL/GenBank/DDBJ databases">
        <title>De novo transcriptome assembly of four potential Pierce s Disease insect vectors from Arizona vineyards.</title>
        <authorList>
            <person name="Tassone E.E."/>
        </authorList>
    </citation>
    <scope>NUCLEOTIDE SEQUENCE</scope>
</reference>
<accession>A0A1B6LZL1</accession>
<evidence type="ECO:0000256" key="4">
    <source>
        <dbReference type="ARBA" id="ARBA00022553"/>
    </source>
</evidence>
<dbReference type="InterPro" id="IPR023393">
    <property type="entry name" value="START-like_dom_sf"/>
</dbReference>
<evidence type="ECO:0000259" key="12">
    <source>
        <dbReference type="PROSITE" id="PS50848"/>
    </source>
</evidence>
<dbReference type="FunFam" id="3.30.530.20:FF:000017">
    <property type="entry name" value="Phosphatidylcholine transfer protein, putative"/>
    <property type="match status" value="1"/>
</dbReference>
<evidence type="ECO:0000256" key="10">
    <source>
        <dbReference type="ARBA" id="ARBA00077188"/>
    </source>
</evidence>
<name>A0A1B6LZL1_9HEMI</name>
<keyword evidence="7" id="KW-0446">Lipid-binding</keyword>
<protein>
    <recommendedName>
        <fullName evidence="9">Phosphatidylcholine transfer protein</fullName>
    </recommendedName>
    <alternativeName>
        <fullName evidence="11">START domain-containing protein 2</fullName>
    </alternativeName>
    <alternativeName>
        <fullName evidence="10">StAR-related lipid transfer protein 2</fullName>
    </alternativeName>
</protein>
<evidence type="ECO:0000256" key="1">
    <source>
        <dbReference type="ARBA" id="ARBA00004496"/>
    </source>
</evidence>
<dbReference type="SUPFAM" id="SSF55961">
    <property type="entry name" value="Bet v1-like"/>
    <property type="match status" value="1"/>
</dbReference>
<dbReference type="PROSITE" id="PS50848">
    <property type="entry name" value="START"/>
    <property type="match status" value="1"/>
</dbReference>
<proteinExistence type="predicted"/>
<dbReference type="Pfam" id="PF01852">
    <property type="entry name" value="START"/>
    <property type="match status" value="1"/>
</dbReference>
<evidence type="ECO:0000256" key="5">
    <source>
        <dbReference type="ARBA" id="ARBA00022990"/>
    </source>
</evidence>
<comment type="subunit">
    <text evidence="8">Interacts with ACOT13/THEM2.</text>
</comment>